<organism evidence="2 3">
    <name type="scientific">Marasmius crinis-equi</name>
    <dbReference type="NCBI Taxonomy" id="585013"/>
    <lineage>
        <taxon>Eukaryota</taxon>
        <taxon>Fungi</taxon>
        <taxon>Dikarya</taxon>
        <taxon>Basidiomycota</taxon>
        <taxon>Agaricomycotina</taxon>
        <taxon>Agaricomycetes</taxon>
        <taxon>Agaricomycetidae</taxon>
        <taxon>Agaricales</taxon>
        <taxon>Marasmiineae</taxon>
        <taxon>Marasmiaceae</taxon>
        <taxon>Marasmius</taxon>
    </lineage>
</organism>
<proteinExistence type="predicted"/>
<feature type="domain" description="XPG-I" evidence="1">
    <location>
        <begin position="121"/>
        <end position="193"/>
    </location>
</feature>
<dbReference type="PRINTS" id="PR00853">
    <property type="entry name" value="XPGRADSUPER"/>
</dbReference>
<dbReference type="EMBL" id="JBAHYK010000761">
    <property type="protein sequence ID" value="KAL0571486.1"/>
    <property type="molecule type" value="Genomic_DNA"/>
</dbReference>
<name>A0ABR3F8A9_9AGAR</name>
<reference evidence="2 3" key="1">
    <citation type="submission" date="2024-02" db="EMBL/GenBank/DDBJ databases">
        <title>A draft genome for the cacao thread blight pathogen Marasmius crinis-equi.</title>
        <authorList>
            <person name="Cohen S.P."/>
            <person name="Baruah I.K."/>
            <person name="Amoako-Attah I."/>
            <person name="Bukari Y."/>
            <person name="Meinhardt L.W."/>
            <person name="Bailey B.A."/>
        </authorList>
    </citation>
    <scope>NUCLEOTIDE SEQUENCE [LARGE SCALE GENOMIC DNA]</scope>
    <source>
        <strain evidence="2 3">GH-76</strain>
    </source>
</reference>
<protein>
    <submittedName>
        <fullName evidence="2">Rad2 nuclease</fullName>
    </submittedName>
</protein>
<dbReference type="InterPro" id="IPR029060">
    <property type="entry name" value="PIN-like_dom_sf"/>
</dbReference>
<accession>A0ABR3F8A9</accession>
<dbReference type="InterPro" id="IPR036279">
    <property type="entry name" value="5-3_exonuclease_C_sf"/>
</dbReference>
<gene>
    <name evidence="2" type="primary">EXO1_2</name>
    <name evidence="2" type="ORF">V5O48_010474</name>
</gene>
<dbReference type="InterPro" id="IPR006084">
    <property type="entry name" value="XPG/Rad2"/>
</dbReference>
<dbReference type="SMART" id="SM00484">
    <property type="entry name" value="XPGI"/>
    <property type="match status" value="1"/>
</dbReference>
<dbReference type="PANTHER" id="PTHR11081">
    <property type="entry name" value="FLAP ENDONUCLEASE FAMILY MEMBER"/>
    <property type="match status" value="1"/>
</dbReference>
<dbReference type="Proteomes" id="UP001465976">
    <property type="component" value="Unassembled WGS sequence"/>
</dbReference>
<dbReference type="SUPFAM" id="SSF47807">
    <property type="entry name" value="5' to 3' exonuclease, C-terminal subdomain"/>
    <property type="match status" value="1"/>
</dbReference>
<comment type="caution">
    <text evidence="2">The sequence shown here is derived from an EMBL/GenBank/DDBJ whole genome shotgun (WGS) entry which is preliminary data.</text>
</comment>
<dbReference type="Pfam" id="PF00867">
    <property type="entry name" value="XPG_I"/>
    <property type="match status" value="1"/>
</dbReference>
<evidence type="ECO:0000313" key="2">
    <source>
        <dbReference type="EMBL" id="KAL0571486.1"/>
    </source>
</evidence>
<evidence type="ECO:0000259" key="1">
    <source>
        <dbReference type="SMART" id="SM00484"/>
    </source>
</evidence>
<dbReference type="Gene3D" id="3.40.50.1010">
    <property type="entry name" value="5'-nuclease"/>
    <property type="match status" value="2"/>
</dbReference>
<dbReference type="Gene3D" id="1.10.150.20">
    <property type="entry name" value="5' to 3' exonuclease, C-terminal subdomain"/>
    <property type="match status" value="1"/>
</dbReference>
<keyword evidence="3" id="KW-1185">Reference proteome</keyword>
<dbReference type="SUPFAM" id="SSF88723">
    <property type="entry name" value="PIN domain-like"/>
    <property type="match status" value="1"/>
</dbReference>
<dbReference type="InterPro" id="IPR006086">
    <property type="entry name" value="XPG-I_dom"/>
</dbReference>
<evidence type="ECO:0000313" key="3">
    <source>
        <dbReference type="Proteomes" id="UP001465976"/>
    </source>
</evidence>
<dbReference type="PANTHER" id="PTHR11081:SF75">
    <property type="entry name" value="ENDONUCLEASE, PUTATIVE (AFU_ORTHOLOGUE AFUA_3G13260)-RELATED"/>
    <property type="match status" value="1"/>
</dbReference>
<sequence length="479" mass="53305">MGVKGFFNECKAAAEVCTLKEYAVKHGYETNNRNWRSLVLGVDANNLLDMCRGASKALQVKSIHSASALEIFFKTLCLLSAAPVSLLFVFDGPNRPKIKRGVKVITDNDPVLYRQALKFIRAFSYRSTMAPGEADCLLAALAKNKVIDGVISDDSDMIFLGIPLVFRKLRGPNSKDIRYQVYTPKSVQDATGLTRGGLVLTALLSGSDHDDGVDGCGIKTAIDIAKNTALGEELLEYASLYAETPDYLDESLDAWRNSLRLQISFNPRGKLNKHYPTISERITARFPDRKALRFYVNYPPPVPGTLPSMEPRLLAISTVVSACREMFKWTDNHMLRRFKGSGIWEGALLRLLYSPRLYYDKPSHSFHEGVFQAGFVKTSPKHQFRGGLRCARVTFCMETLTALSDLEVPRGTSMKRAVWVPLSVFQVAKASKPLPSQQPAVNEPGANYIDIDSDSEEEDAGYVESPHYKVDFGILYVVH</sequence>
<dbReference type="CDD" id="cd09870">
    <property type="entry name" value="PIN_YEN1"/>
    <property type="match status" value="1"/>
</dbReference>